<keyword evidence="2 7" id="KW-0820">tRNA-binding</keyword>
<dbReference type="AlphaFoldDB" id="A0A2Z4GID0"/>
<feature type="binding site" evidence="7">
    <location>
        <position position="15"/>
    </location>
    <ligand>
        <name>tRNA</name>
        <dbReference type="ChEBI" id="CHEBI:17843"/>
    </ligand>
</feature>
<dbReference type="GO" id="GO:0072344">
    <property type="term" value="P:rescue of stalled ribosome"/>
    <property type="evidence" value="ECO:0007669"/>
    <property type="project" value="UniProtKB-UniRule"/>
</dbReference>
<dbReference type="HAMAP" id="MF_00083">
    <property type="entry name" value="Pept_tRNA_hydro_bact"/>
    <property type="match status" value="1"/>
</dbReference>
<evidence type="ECO:0000256" key="8">
    <source>
        <dbReference type="RuleBase" id="RU000673"/>
    </source>
</evidence>
<evidence type="ECO:0000256" key="6">
    <source>
        <dbReference type="ARBA" id="ARBA00050038"/>
    </source>
</evidence>
<comment type="subunit">
    <text evidence="7">Monomer.</text>
</comment>
<gene>
    <name evidence="7" type="primary">pth</name>
    <name evidence="10" type="ORF">DJ013_00270</name>
</gene>
<dbReference type="InterPro" id="IPR018171">
    <property type="entry name" value="Pept_tRNA_hydro_CS"/>
</dbReference>
<dbReference type="SUPFAM" id="SSF53178">
    <property type="entry name" value="Peptidyl-tRNA hydrolase-like"/>
    <property type="match status" value="1"/>
</dbReference>
<evidence type="ECO:0000313" key="10">
    <source>
        <dbReference type="EMBL" id="AWW00736.1"/>
    </source>
</evidence>
<comment type="function">
    <text evidence="7">Catalyzes the release of premature peptidyl moieties from peptidyl-tRNA molecules trapped in stalled 50S ribosomal subunits, and thus maintains levels of free tRNAs and 50S ribosomes.</text>
</comment>
<evidence type="ECO:0000256" key="3">
    <source>
        <dbReference type="ARBA" id="ARBA00022801"/>
    </source>
</evidence>
<proteinExistence type="inferred from homology"/>
<comment type="function">
    <text evidence="7">Hydrolyzes ribosome-free peptidyl-tRNAs (with 1 or more amino acids incorporated), which drop off the ribosome during protein synthesis, or as a result of ribosome stalling.</text>
</comment>
<dbReference type="InterPro" id="IPR036416">
    <property type="entry name" value="Pept_tRNA_hydro_sf"/>
</dbReference>
<keyword evidence="4 7" id="KW-0694">RNA-binding</keyword>
<sequence length="186" mass="21197">MKYLIVGLGNIGPKYAFTRHNVGFMALDRLAAEEGLNFSMEKLAYHTEWKFKGRKVHLIKPTTFMNLSGKALQYWMNTQKIPKENVLVLVDDLALPIGKLRLKPKGSSAGHNGLKDIERVLQDSEYARLKIGIGNNYPKGRQVDYVLGEFPEDDMILMMNKFDKVKEMISSFCFVGVNKTMNSFNE</sequence>
<dbReference type="EC" id="3.1.1.29" evidence="1 7"/>
<evidence type="ECO:0000256" key="2">
    <source>
        <dbReference type="ARBA" id="ARBA00022555"/>
    </source>
</evidence>
<evidence type="ECO:0000256" key="9">
    <source>
        <dbReference type="RuleBase" id="RU004320"/>
    </source>
</evidence>
<accession>A0A2Z4GID0</accession>
<dbReference type="GO" id="GO:0000049">
    <property type="term" value="F:tRNA binding"/>
    <property type="evidence" value="ECO:0007669"/>
    <property type="project" value="UniProtKB-UniRule"/>
</dbReference>
<dbReference type="GO" id="GO:0006515">
    <property type="term" value="P:protein quality control for misfolded or incompletely synthesized proteins"/>
    <property type="evidence" value="ECO:0007669"/>
    <property type="project" value="UniProtKB-UniRule"/>
</dbReference>
<dbReference type="FunFam" id="3.40.50.1470:FF:000001">
    <property type="entry name" value="Peptidyl-tRNA hydrolase"/>
    <property type="match status" value="1"/>
</dbReference>
<evidence type="ECO:0000256" key="1">
    <source>
        <dbReference type="ARBA" id="ARBA00013260"/>
    </source>
</evidence>
<comment type="catalytic activity">
    <reaction evidence="7 8">
        <text>an N-acyl-L-alpha-aminoacyl-tRNA + H2O = an N-acyl-L-amino acid + a tRNA + H(+)</text>
        <dbReference type="Rhea" id="RHEA:54448"/>
        <dbReference type="Rhea" id="RHEA-COMP:10123"/>
        <dbReference type="Rhea" id="RHEA-COMP:13883"/>
        <dbReference type="ChEBI" id="CHEBI:15377"/>
        <dbReference type="ChEBI" id="CHEBI:15378"/>
        <dbReference type="ChEBI" id="CHEBI:59874"/>
        <dbReference type="ChEBI" id="CHEBI:78442"/>
        <dbReference type="ChEBI" id="CHEBI:138191"/>
        <dbReference type="EC" id="3.1.1.29"/>
    </reaction>
</comment>
<dbReference type="PANTHER" id="PTHR17224">
    <property type="entry name" value="PEPTIDYL-TRNA HYDROLASE"/>
    <property type="match status" value="1"/>
</dbReference>
<feature type="binding site" evidence="7">
    <location>
        <position position="112"/>
    </location>
    <ligand>
        <name>tRNA</name>
        <dbReference type="ChEBI" id="CHEBI:17843"/>
    </ligand>
</feature>
<dbReference type="Proteomes" id="UP000249873">
    <property type="component" value="Chromosome"/>
</dbReference>
<dbReference type="PANTHER" id="PTHR17224:SF1">
    <property type="entry name" value="PEPTIDYL-TRNA HYDROLASE"/>
    <property type="match status" value="1"/>
</dbReference>
<comment type="similarity">
    <text evidence="5 7 9">Belongs to the PTH family.</text>
</comment>
<dbReference type="CDD" id="cd00462">
    <property type="entry name" value="PTH"/>
    <property type="match status" value="1"/>
</dbReference>
<evidence type="ECO:0000256" key="5">
    <source>
        <dbReference type="ARBA" id="ARBA00038063"/>
    </source>
</evidence>
<dbReference type="GO" id="GO:0004045">
    <property type="term" value="F:peptidyl-tRNA hydrolase activity"/>
    <property type="evidence" value="ECO:0007669"/>
    <property type="project" value="UniProtKB-UniRule"/>
</dbReference>
<feature type="binding site" evidence="7">
    <location>
        <position position="64"/>
    </location>
    <ligand>
        <name>tRNA</name>
        <dbReference type="ChEBI" id="CHEBI:17843"/>
    </ligand>
</feature>
<evidence type="ECO:0000313" key="11">
    <source>
        <dbReference type="Proteomes" id="UP000249873"/>
    </source>
</evidence>
<comment type="subcellular location">
    <subcellularLocation>
        <location evidence="7">Cytoplasm</location>
    </subcellularLocation>
</comment>
<dbReference type="NCBIfam" id="TIGR00447">
    <property type="entry name" value="pth"/>
    <property type="match status" value="1"/>
</dbReference>
<feature type="site" description="Discriminates between blocked and unblocked aminoacyl-tRNA" evidence="7">
    <location>
        <position position="10"/>
    </location>
</feature>
<name>A0A2Z4GID0_9BACT</name>
<feature type="binding site" evidence="7">
    <location>
        <position position="66"/>
    </location>
    <ligand>
        <name>tRNA</name>
        <dbReference type="ChEBI" id="CHEBI:17843"/>
    </ligand>
</feature>
<feature type="active site" description="Proton acceptor" evidence="7">
    <location>
        <position position="20"/>
    </location>
</feature>
<dbReference type="Pfam" id="PF01195">
    <property type="entry name" value="Pept_tRNA_hydro"/>
    <property type="match status" value="1"/>
</dbReference>
<dbReference type="EMBL" id="CP029480">
    <property type="protein sequence ID" value="AWW00736.1"/>
    <property type="molecule type" value="Genomic_DNA"/>
</dbReference>
<organism evidence="10 11">
    <name type="scientific">Arcticibacterium luteifluviistationis</name>
    <dbReference type="NCBI Taxonomy" id="1784714"/>
    <lineage>
        <taxon>Bacteria</taxon>
        <taxon>Pseudomonadati</taxon>
        <taxon>Bacteroidota</taxon>
        <taxon>Cytophagia</taxon>
        <taxon>Cytophagales</taxon>
        <taxon>Leadbetterellaceae</taxon>
        <taxon>Arcticibacterium</taxon>
    </lineage>
</organism>
<dbReference type="InterPro" id="IPR001328">
    <property type="entry name" value="Pept_tRNA_hydro"/>
</dbReference>
<keyword evidence="3 7" id="KW-0378">Hydrolase</keyword>
<dbReference type="GO" id="GO:0005737">
    <property type="term" value="C:cytoplasm"/>
    <property type="evidence" value="ECO:0007669"/>
    <property type="project" value="UniProtKB-SubCell"/>
</dbReference>
<feature type="site" description="Stabilizes the basic form of H active site to accept a proton" evidence="7">
    <location>
        <position position="91"/>
    </location>
</feature>
<dbReference type="Gene3D" id="3.40.50.1470">
    <property type="entry name" value="Peptidyl-tRNA hydrolase"/>
    <property type="match status" value="1"/>
</dbReference>
<evidence type="ECO:0000256" key="7">
    <source>
        <dbReference type="HAMAP-Rule" id="MF_00083"/>
    </source>
</evidence>
<protein>
    <recommendedName>
        <fullName evidence="6 7">Peptidyl-tRNA hydrolase</fullName>
        <shortName evidence="7">Pth</shortName>
        <ecNumber evidence="1 7">3.1.1.29</ecNumber>
    </recommendedName>
</protein>
<dbReference type="PROSITE" id="PS01195">
    <property type="entry name" value="PEPT_TRNA_HYDROL_1"/>
    <property type="match status" value="1"/>
</dbReference>
<dbReference type="KEGG" id="als:DJ013_00270"/>
<evidence type="ECO:0000256" key="4">
    <source>
        <dbReference type="ARBA" id="ARBA00022884"/>
    </source>
</evidence>
<reference evidence="10 11" key="1">
    <citation type="submission" date="2018-05" db="EMBL/GenBank/DDBJ databases">
        <title>Complete genome sequence of Arcticibacterium luteifluviistationis SM1504T, a cytophagaceae bacterium isolated from Arctic surface seawater.</title>
        <authorList>
            <person name="Li Y."/>
            <person name="Qin Q.-L."/>
        </authorList>
    </citation>
    <scope>NUCLEOTIDE SEQUENCE [LARGE SCALE GENOMIC DNA]</scope>
    <source>
        <strain evidence="10 11">SM1504</strain>
    </source>
</reference>
<keyword evidence="7" id="KW-0963">Cytoplasm</keyword>
<dbReference type="OrthoDB" id="9800507at2"/>
<dbReference type="PROSITE" id="PS01196">
    <property type="entry name" value="PEPT_TRNA_HYDROL_2"/>
    <property type="match status" value="1"/>
</dbReference>
<dbReference type="RefSeq" id="WP_111374102.1">
    <property type="nucleotide sequence ID" value="NZ_CP029480.1"/>
</dbReference>
<keyword evidence="11" id="KW-1185">Reference proteome</keyword>